<evidence type="ECO:0000256" key="5">
    <source>
        <dbReference type="SAM" id="SignalP"/>
    </source>
</evidence>
<dbReference type="Pfam" id="PF04755">
    <property type="entry name" value="PAP_fibrillin"/>
    <property type="match status" value="1"/>
</dbReference>
<evidence type="ECO:0000313" key="7">
    <source>
        <dbReference type="EMBL" id="KAG6781989.1"/>
    </source>
</evidence>
<keyword evidence="8" id="KW-1185">Reference proteome</keyword>
<evidence type="ECO:0000256" key="3">
    <source>
        <dbReference type="ARBA" id="ARBA00022640"/>
    </source>
</evidence>
<feature type="chain" id="PRO_5036457739" description="Plastid lipid-associated protein/fibrillin conserved domain-containing protein" evidence="5">
    <location>
        <begin position="24"/>
        <end position="326"/>
    </location>
</feature>
<dbReference type="PANTHER" id="PTHR31906">
    <property type="entry name" value="PLASTID-LIPID-ASSOCIATED PROTEIN 4, CHLOROPLASTIC-RELATED"/>
    <property type="match status" value="1"/>
</dbReference>
<sequence length="326" mass="36821">MALMIVKWHVSFMLFIFSPSSITRRSYLENKENREERQPSVQQSSVHLHLAPPLMAMFSCSARPTKLYAALPPLPAKHGTSHHSIMLTFPSSSKPKNNNSRVGIDLLSSSNNNPDDSWGYWRTNVSFFQFFSAKGKDLKSLKQQLLEAIAPLDRGAVATPQDQQRVDEIAQELEAVNDIKEPFKSNLLNGKWELLYTTSQSILKTKRPKFLRPNGKIYQAINVDTLRAQNMETWPFFNQATANLVPLNTRRVAVKFDFRIAGLIPIQSPGSGRGQLEITYLDEELRIAGICSVLDNDGPFVCRISRGDRGNLFILKMADPSYRVPL</sequence>
<gene>
    <name evidence="7" type="ORF">POTOM_011375</name>
</gene>
<comment type="caution">
    <text evidence="7">The sequence shown here is derived from an EMBL/GenBank/DDBJ whole genome shotgun (WGS) entry which is preliminary data.</text>
</comment>
<keyword evidence="5" id="KW-0732">Signal</keyword>
<proteinExistence type="inferred from homology"/>
<organism evidence="7 8">
    <name type="scientific">Populus tomentosa</name>
    <name type="common">Chinese white poplar</name>
    <dbReference type="NCBI Taxonomy" id="118781"/>
    <lineage>
        <taxon>Eukaryota</taxon>
        <taxon>Viridiplantae</taxon>
        <taxon>Streptophyta</taxon>
        <taxon>Embryophyta</taxon>
        <taxon>Tracheophyta</taxon>
        <taxon>Spermatophyta</taxon>
        <taxon>Magnoliopsida</taxon>
        <taxon>eudicotyledons</taxon>
        <taxon>Gunneridae</taxon>
        <taxon>Pentapetalae</taxon>
        <taxon>rosids</taxon>
        <taxon>fabids</taxon>
        <taxon>Malpighiales</taxon>
        <taxon>Salicaceae</taxon>
        <taxon>Saliceae</taxon>
        <taxon>Populus</taxon>
    </lineage>
</organism>
<feature type="signal peptide" evidence="5">
    <location>
        <begin position="1"/>
        <end position="23"/>
    </location>
</feature>
<dbReference type="InterPro" id="IPR006843">
    <property type="entry name" value="PAP/fibrillin_dom"/>
</dbReference>
<dbReference type="AlphaFoldDB" id="A0A8X8D889"/>
<evidence type="ECO:0000256" key="2">
    <source>
        <dbReference type="ARBA" id="ARBA00005845"/>
    </source>
</evidence>
<dbReference type="EMBL" id="JAAWWB010000005">
    <property type="protein sequence ID" value="KAG6781989.1"/>
    <property type="molecule type" value="Genomic_DNA"/>
</dbReference>
<comment type="similarity">
    <text evidence="2">Belongs to the PAP/fibrillin family.</text>
</comment>
<evidence type="ECO:0000256" key="1">
    <source>
        <dbReference type="ARBA" id="ARBA00004474"/>
    </source>
</evidence>
<dbReference type="OrthoDB" id="189024at2759"/>
<comment type="subcellular location">
    <subcellularLocation>
        <location evidence="1">Plastid</location>
    </subcellularLocation>
</comment>
<accession>A0A8X8D889</accession>
<feature type="domain" description="Plastid lipid-associated protein/fibrillin conserved" evidence="6">
    <location>
        <begin position="140"/>
        <end position="288"/>
    </location>
</feature>
<keyword evidence="4" id="KW-0809">Transit peptide</keyword>
<protein>
    <recommendedName>
        <fullName evidence="6">Plastid lipid-associated protein/fibrillin conserved domain-containing protein</fullName>
    </recommendedName>
</protein>
<dbReference type="InterPro" id="IPR039633">
    <property type="entry name" value="PAP"/>
</dbReference>
<keyword evidence="3" id="KW-0934">Plastid</keyword>
<reference evidence="7" key="1">
    <citation type="journal article" date="2020" name="bioRxiv">
        <title>Hybrid origin of Populus tomentosa Carr. identified through genome sequencing and phylogenomic analysis.</title>
        <authorList>
            <person name="An X."/>
            <person name="Gao K."/>
            <person name="Chen Z."/>
            <person name="Li J."/>
            <person name="Yang X."/>
            <person name="Yang X."/>
            <person name="Zhou J."/>
            <person name="Guo T."/>
            <person name="Zhao T."/>
            <person name="Huang S."/>
            <person name="Miao D."/>
            <person name="Khan W.U."/>
            <person name="Rao P."/>
            <person name="Ye M."/>
            <person name="Lei B."/>
            <person name="Liao W."/>
            <person name="Wang J."/>
            <person name="Ji L."/>
            <person name="Li Y."/>
            <person name="Guo B."/>
            <person name="Mustafa N.S."/>
            <person name="Li S."/>
            <person name="Yun Q."/>
            <person name="Keller S.R."/>
            <person name="Mao J."/>
            <person name="Zhang R."/>
            <person name="Strauss S.H."/>
        </authorList>
    </citation>
    <scope>NUCLEOTIDE SEQUENCE</scope>
    <source>
        <strain evidence="7">GM15</strain>
        <tissue evidence="7">Leaf</tissue>
    </source>
</reference>
<dbReference type="GO" id="GO:0009536">
    <property type="term" value="C:plastid"/>
    <property type="evidence" value="ECO:0007669"/>
    <property type="project" value="UniProtKB-SubCell"/>
</dbReference>
<name>A0A8X8D889_POPTO</name>
<evidence type="ECO:0000256" key="4">
    <source>
        <dbReference type="ARBA" id="ARBA00022946"/>
    </source>
</evidence>
<dbReference type="Proteomes" id="UP000886885">
    <property type="component" value="Chromosome 3A"/>
</dbReference>
<evidence type="ECO:0000313" key="8">
    <source>
        <dbReference type="Proteomes" id="UP000886885"/>
    </source>
</evidence>
<evidence type="ECO:0000259" key="6">
    <source>
        <dbReference type="Pfam" id="PF04755"/>
    </source>
</evidence>